<reference evidence="1 2" key="1">
    <citation type="journal article" date="2019" name="Fungal Biol. Biotechnol.">
        <title>Draft genome sequence of fastidious pathogen Ceratobasidium theobromae, which causes vascular-streak dieback in Theobroma cacao.</title>
        <authorList>
            <person name="Ali S.S."/>
            <person name="Asman A."/>
            <person name="Shao J."/>
            <person name="Firmansyah A.P."/>
            <person name="Susilo A.W."/>
            <person name="Rosmana A."/>
            <person name="McMahon P."/>
            <person name="Junaid M."/>
            <person name="Guest D."/>
            <person name="Kheng T.Y."/>
            <person name="Meinhardt L.W."/>
            <person name="Bailey B.A."/>
        </authorList>
    </citation>
    <scope>NUCLEOTIDE SEQUENCE [LARGE SCALE GENOMIC DNA]</scope>
    <source>
        <strain evidence="1 2">CT2</strain>
    </source>
</reference>
<evidence type="ECO:0000313" key="1">
    <source>
        <dbReference type="EMBL" id="KAB5596522.1"/>
    </source>
</evidence>
<gene>
    <name evidence="1" type="ORF">CTheo_159</name>
</gene>
<dbReference type="GO" id="GO:0044877">
    <property type="term" value="F:protein-containing complex binding"/>
    <property type="evidence" value="ECO:0007669"/>
    <property type="project" value="TreeGrafter"/>
</dbReference>
<dbReference type="InterPro" id="IPR051207">
    <property type="entry name" value="ComplexI_NDUFA9_subunit"/>
</dbReference>
<dbReference type="OrthoDB" id="276721at2759"/>
<dbReference type="SUPFAM" id="SSF51735">
    <property type="entry name" value="NAD(P)-binding Rossmann-fold domains"/>
    <property type="match status" value="1"/>
</dbReference>
<accession>A0A5N5QXQ2</accession>
<comment type="caution">
    <text evidence="1">The sequence shown here is derived from an EMBL/GenBank/DDBJ whole genome shotgun (WGS) entry which is preliminary data.</text>
</comment>
<evidence type="ECO:0000313" key="2">
    <source>
        <dbReference type="Proteomes" id="UP000383932"/>
    </source>
</evidence>
<dbReference type="InterPro" id="IPR036291">
    <property type="entry name" value="NAD(P)-bd_dom_sf"/>
</dbReference>
<organism evidence="1 2">
    <name type="scientific">Ceratobasidium theobromae</name>
    <dbReference type="NCBI Taxonomy" id="1582974"/>
    <lineage>
        <taxon>Eukaryota</taxon>
        <taxon>Fungi</taxon>
        <taxon>Dikarya</taxon>
        <taxon>Basidiomycota</taxon>
        <taxon>Agaricomycotina</taxon>
        <taxon>Agaricomycetes</taxon>
        <taxon>Cantharellales</taxon>
        <taxon>Ceratobasidiaceae</taxon>
        <taxon>Ceratobasidium</taxon>
    </lineage>
</organism>
<dbReference type="EMBL" id="SSOP01000001">
    <property type="protein sequence ID" value="KAB5596522.1"/>
    <property type="molecule type" value="Genomic_DNA"/>
</dbReference>
<dbReference type="PANTHER" id="PTHR12126">
    <property type="entry name" value="NADH-UBIQUINONE OXIDOREDUCTASE 39 KDA SUBUNIT-RELATED"/>
    <property type="match status" value="1"/>
</dbReference>
<dbReference type="Gene3D" id="3.40.50.720">
    <property type="entry name" value="NAD(P)-binding Rossmann-like Domain"/>
    <property type="match status" value="1"/>
</dbReference>
<dbReference type="PANTHER" id="PTHR12126:SF16">
    <property type="entry name" value="MIOREX COMPLEX COMPONENT 2"/>
    <property type="match status" value="1"/>
</dbReference>
<evidence type="ECO:0008006" key="3">
    <source>
        <dbReference type="Google" id="ProtNLM"/>
    </source>
</evidence>
<sequence length="341" mass="36533">MTSVQHLFVVGGNGFLGSAVCKTAVARGWKVTSIRYACTYIRTVTSNYFATSPSSSGRPHQTPKGHTPAWTAKVDFYKASALEPSTYRHLLGPCTAVVHTLGILLEAPKYKSAVRSNSLQGLVSAFGRAWGLGAAGNPLEKQMPGEPGTYENINRDAALRVLETFAASGSGPGLGLGPEPASPRPFVYISAEDIFRPLVPARYIESKRAAEVAISRLMYHPHTRPLTTPIATLLDISATMHQKIPLPGPARILRAFASTELARKLRPSGADTAEALDTPLEAMARALETPPIHVDHVAQAACEAIARHDVVGPYGVRDMRRLIGWGNEPGDVQGEQQARAA</sequence>
<dbReference type="AlphaFoldDB" id="A0A5N5QXQ2"/>
<keyword evidence="2" id="KW-1185">Reference proteome</keyword>
<protein>
    <recommendedName>
        <fullName evidence="3">NAD-dependent epimerase/dehydratase domain-containing protein</fullName>
    </recommendedName>
</protein>
<dbReference type="Proteomes" id="UP000383932">
    <property type="component" value="Unassembled WGS sequence"/>
</dbReference>
<proteinExistence type="predicted"/>
<dbReference type="GO" id="GO:0005739">
    <property type="term" value="C:mitochondrion"/>
    <property type="evidence" value="ECO:0007669"/>
    <property type="project" value="TreeGrafter"/>
</dbReference>
<name>A0A5N5QXQ2_9AGAM</name>